<feature type="coiled-coil region" evidence="1">
    <location>
        <begin position="94"/>
        <end position="146"/>
    </location>
</feature>
<name>A0A8B6D0B9_MYTGA</name>
<evidence type="ECO:0008006" key="4">
    <source>
        <dbReference type="Google" id="ProtNLM"/>
    </source>
</evidence>
<gene>
    <name evidence="2" type="ORF">MGAL_10B035495</name>
</gene>
<dbReference type="PANTHER" id="PTHR25462">
    <property type="entry name" value="BONUS, ISOFORM C-RELATED"/>
    <property type="match status" value="1"/>
</dbReference>
<comment type="caution">
    <text evidence="2">The sequence shown here is derived from an EMBL/GenBank/DDBJ whole genome shotgun (WGS) entry which is preliminary data.</text>
</comment>
<keyword evidence="3" id="KW-1185">Reference proteome</keyword>
<accession>A0A8B6D0B9</accession>
<dbReference type="InterPro" id="IPR011042">
    <property type="entry name" value="6-blade_b-propeller_TolB-like"/>
</dbReference>
<evidence type="ECO:0000256" key="1">
    <source>
        <dbReference type="SAM" id="Coils"/>
    </source>
</evidence>
<evidence type="ECO:0000313" key="3">
    <source>
        <dbReference type="Proteomes" id="UP000596742"/>
    </source>
</evidence>
<dbReference type="PANTHER" id="PTHR25462:SF296">
    <property type="entry name" value="MEIOTIC P26, ISOFORM F"/>
    <property type="match status" value="1"/>
</dbReference>
<dbReference type="AlphaFoldDB" id="A0A8B6D0B9"/>
<evidence type="ECO:0000313" key="2">
    <source>
        <dbReference type="EMBL" id="VDI11717.1"/>
    </source>
</evidence>
<dbReference type="EMBL" id="UYJE01002540">
    <property type="protein sequence ID" value="VDI11717.1"/>
    <property type="molecule type" value="Genomic_DNA"/>
</dbReference>
<proteinExistence type="predicted"/>
<sequence>MASSTGTYCDICQSRHISKAAEEYCPVCEEALCSDYEYNKLPPFIREIKQHCDEHGDRFEFFCPVHNELCCKRCITTSHNECKECKVIEDFVEFSKSSAAIDEYEQTLKDVEENIQTAIADRKNNVEEFEKQTQAIRKQIKNKRIEINQHFDNLEATIMNELSTIESEKKQNVQSVIEKLEKNKNKNIQLKKDVDAMKKYGSNIQVFMGTTKLQQPVSSQEKFVRSLQDDESLRFVNLECSIGEELNGITTRIRSFGTVTPISSTTRAQFNWKSDKSAQILKTPTDMNSIDNINTKLICNIDVNTTKTITSCVVGNYVILSHNKRGLKGHILQYDTKGKHLKEIEIESSNAFDILFIDSETVAVTGGNVAFNVYIVDVATLQVKRVINVGNQNWVYGATYKKESIIGCINGKTIKSFNVDSGKTVSEFAIPLKQEYASNRYIASDNNHLYLSDHKDESVTCYEIGGKIIWSFKDAKIRQPRSICLDSNSNVYVAGSGSNNVVVISPDGLHSKQLLGPDDGIHSPHAIHYDKSSKRLLVANINGPAFLYQTV</sequence>
<dbReference type="InterPro" id="IPR047153">
    <property type="entry name" value="TRIM45/56/19-like"/>
</dbReference>
<dbReference type="SUPFAM" id="SSF101898">
    <property type="entry name" value="NHL repeat"/>
    <property type="match status" value="1"/>
</dbReference>
<protein>
    <recommendedName>
        <fullName evidence="4">B box-type domain-containing protein</fullName>
    </recommendedName>
</protein>
<dbReference type="Gene3D" id="2.120.10.30">
    <property type="entry name" value="TolB, C-terminal domain"/>
    <property type="match status" value="1"/>
</dbReference>
<dbReference type="Proteomes" id="UP000596742">
    <property type="component" value="Unassembled WGS sequence"/>
</dbReference>
<keyword evidence="1" id="KW-0175">Coiled coil</keyword>
<reference evidence="2" key="1">
    <citation type="submission" date="2018-11" db="EMBL/GenBank/DDBJ databases">
        <authorList>
            <person name="Alioto T."/>
            <person name="Alioto T."/>
        </authorList>
    </citation>
    <scope>NUCLEOTIDE SEQUENCE</scope>
</reference>
<dbReference type="OrthoDB" id="6078103at2759"/>
<organism evidence="2 3">
    <name type="scientific">Mytilus galloprovincialis</name>
    <name type="common">Mediterranean mussel</name>
    <dbReference type="NCBI Taxonomy" id="29158"/>
    <lineage>
        <taxon>Eukaryota</taxon>
        <taxon>Metazoa</taxon>
        <taxon>Spiralia</taxon>
        <taxon>Lophotrochozoa</taxon>
        <taxon>Mollusca</taxon>
        <taxon>Bivalvia</taxon>
        <taxon>Autobranchia</taxon>
        <taxon>Pteriomorphia</taxon>
        <taxon>Mytilida</taxon>
        <taxon>Mytiloidea</taxon>
        <taxon>Mytilidae</taxon>
        <taxon>Mytilinae</taxon>
        <taxon>Mytilus</taxon>
    </lineage>
</organism>